<organism evidence="2">
    <name type="scientific">Ixodes ricinus</name>
    <name type="common">Common tick</name>
    <name type="synonym">Acarus ricinus</name>
    <dbReference type="NCBI Taxonomy" id="34613"/>
    <lineage>
        <taxon>Eukaryota</taxon>
        <taxon>Metazoa</taxon>
        <taxon>Ecdysozoa</taxon>
        <taxon>Arthropoda</taxon>
        <taxon>Chelicerata</taxon>
        <taxon>Arachnida</taxon>
        <taxon>Acari</taxon>
        <taxon>Parasitiformes</taxon>
        <taxon>Ixodida</taxon>
        <taxon>Ixodoidea</taxon>
        <taxon>Ixodidae</taxon>
        <taxon>Ixodinae</taxon>
        <taxon>Ixodes</taxon>
    </lineage>
</organism>
<accession>A0A6B0URZ1</accession>
<proteinExistence type="predicted"/>
<dbReference type="EMBL" id="GIFC01010198">
    <property type="protein sequence ID" value="MXU92281.1"/>
    <property type="molecule type" value="Transcribed_RNA"/>
</dbReference>
<reference evidence="2" key="1">
    <citation type="submission" date="2019-12" db="EMBL/GenBank/DDBJ databases">
        <title>An insight into the sialome of adult female Ixodes ricinus ticks feeding for 6 days.</title>
        <authorList>
            <person name="Perner J."/>
            <person name="Ribeiro J.M.C."/>
        </authorList>
    </citation>
    <scope>NUCLEOTIDE SEQUENCE</scope>
    <source>
        <strain evidence="2">Semi-engorged</strain>
        <tissue evidence="2">Salivary glands</tissue>
    </source>
</reference>
<protein>
    <submittedName>
        <fullName evidence="2">Putative secreted protein</fullName>
    </submittedName>
</protein>
<sequence>MACPGEMPSGRLSMMLMELLYTLMVHRVGTQKSLWSSPQLSLYRNSVPLSTSSFSLRLKYDPRLGCFFSATYSTWFSLLDQQKLLNVPLSWTFPCAPTPSRSTESSFMFWSQNSKNCFCSPFLWTFLRTAL</sequence>
<feature type="chain" id="PRO_5025569388" evidence="1">
    <location>
        <begin position="31"/>
        <end position="131"/>
    </location>
</feature>
<dbReference type="AlphaFoldDB" id="A0A6B0URZ1"/>
<name>A0A6B0URZ1_IXORI</name>
<feature type="signal peptide" evidence="1">
    <location>
        <begin position="1"/>
        <end position="30"/>
    </location>
</feature>
<evidence type="ECO:0000313" key="2">
    <source>
        <dbReference type="EMBL" id="MXU92281.1"/>
    </source>
</evidence>
<keyword evidence="1" id="KW-0732">Signal</keyword>
<evidence type="ECO:0000256" key="1">
    <source>
        <dbReference type="SAM" id="SignalP"/>
    </source>
</evidence>